<protein>
    <submittedName>
        <fullName evidence="2">Uncharacterized protein</fullName>
    </submittedName>
</protein>
<accession>A0AAN7L0B9</accession>
<evidence type="ECO:0000313" key="2">
    <source>
        <dbReference type="EMBL" id="KAK4772267.1"/>
    </source>
</evidence>
<organism evidence="2 3">
    <name type="scientific">Trapa natans</name>
    <name type="common">Water chestnut</name>
    <dbReference type="NCBI Taxonomy" id="22666"/>
    <lineage>
        <taxon>Eukaryota</taxon>
        <taxon>Viridiplantae</taxon>
        <taxon>Streptophyta</taxon>
        <taxon>Embryophyta</taxon>
        <taxon>Tracheophyta</taxon>
        <taxon>Spermatophyta</taxon>
        <taxon>Magnoliopsida</taxon>
        <taxon>eudicotyledons</taxon>
        <taxon>Gunneridae</taxon>
        <taxon>Pentapetalae</taxon>
        <taxon>rosids</taxon>
        <taxon>malvids</taxon>
        <taxon>Myrtales</taxon>
        <taxon>Lythraceae</taxon>
        <taxon>Trapa</taxon>
    </lineage>
</organism>
<feature type="region of interest" description="Disordered" evidence="1">
    <location>
        <begin position="51"/>
        <end position="120"/>
    </location>
</feature>
<gene>
    <name evidence="2" type="ORF">SAY86_014042</name>
</gene>
<keyword evidence="3" id="KW-1185">Reference proteome</keyword>
<dbReference type="EMBL" id="JAXQNO010000020">
    <property type="protein sequence ID" value="KAK4772267.1"/>
    <property type="molecule type" value="Genomic_DNA"/>
</dbReference>
<name>A0AAN7L0B9_TRANT</name>
<reference evidence="2 3" key="1">
    <citation type="journal article" date="2023" name="Hortic Res">
        <title>Pangenome of water caltrop reveals structural variations and asymmetric subgenome divergence after allopolyploidization.</title>
        <authorList>
            <person name="Zhang X."/>
            <person name="Chen Y."/>
            <person name="Wang L."/>
            <person name="Yuan Y."/>
            <person name="Fang M."/>
            <person name="Shi L."/>
            <person name="Lu R."/>
            <person name="Comes H.P."/>
            <person name="Ma Y."/>
            <person name="Chen Y."/>
            <person name="Huang G."/>
            <person name="Zhou Y."/>
            <person name="Zheng Z."/>
            <person name="Qiu Y."/>
        </authorList>
    </citation>
    <scope>NUCLEOTIDE SEQUENCE [LARGE SCALE GENOMIC DNA]</scope>
    <source>
        <strain evidence="2">F231</strain>
    </source>
</reference>
<comment type="caution">
    <text evidence="2">The sequence shown here is derived from an EMBL/GenBank/DDBJ whole genome shotgun (WGS) entry which is preliminary data.</text>
</comment>
<feature type="compositionally biased region" description="Basic residues" evidence="1">
    <location>
        <begin position="73"/>
        <end position="85"/>
    </location>
</feature>
<evidence type="ECO:0000256" key="1">
    <source>
        <dbReference type="SAM" id="MobiDB-lite"/>
    </source>
</evidence>
<dbReference type="Proteomes" id="UP001346149">
    <property type="component" value="Unassembled WGS sequence"/>
</dbReference>
<dbReference type="PANTHER" id="PTHR33699:SF3">
    <property type="entry name" value="OS06G0347300 PROTEIN"/>
    <property type="match status" value="1"/>
</dbReference>
<dbReference type="PANTHER" id="PTHR33699">
    <property type="entry name" value="EXPRESSED PROTEIN"/>
    <property type="match status" value="1"/>
</dbReference>
<dbReference type="AlphaFoldDB" id="A0AAN7L0B9"/>
<proteinExistence type="predicted"/>
<evidence type="ECO:0000313" key="3">
    <source>
        <dbReference type="Proteomes" id="UP001346149"/>
    </source>
</evidence>
<sequence length="212" mass="24221">MDEGYYYDGYSKNFRSGQIPAFGDWDYANDLPITQYFDCARHAGLIRFSSSSGECDPRAAATTTTTDLYTPPRKTRPREKQKKAGRISDVVQPPTKLRHAVSPPRSDEKPHRLAARAKPPKAVDEDLYKIPPELHPSAERGFERSEEIHSLICTEIELSAENIHTEFFFFFSSSMMTENPRSKEDLRVDTNSSYSPPLRRRAVVEEEAKFAR</sequence>